<comment type="caution">
    <text evidence="1">The sequence shown here is derived from an EMBL/GenBank/DDBJ whole genome shotgun (WGS) entry which is preliminary data.</text>
</comment>
<protein>
    <submittedName>
        <fullName evidence="1">Glycosyltransferase family 1 protein</fullName>
    </submittedName>
</protein>
<dbReference type="Proteomes" id="UP001497700">
    <property type="component" value="Unassembled WGS sequence"/>
</dbReference>
<dbReference type="EMBL" id="MU393486">
    <property type="protein sequence ID" value="KAI4864434.1"/>
    <property type="molecule type" value="Genomic_DNA"/>
</dbReference>
<accession>A0ACB9YZI4</accession>
<name>A0ACB9YZI4_9PEZI</name>
<sequence>MDNLKSIKGDVPLPEYSPFEMEGHANGETEAIAPTGDGGRIELSTHSKLFKTLSRVVDRFPTKGPSDEPPPYEKWDGRQFNLKLNIVIQVVGSRGDVQPFVALGVELLRHGHRVRLATHDTFCDFVQDSGLEFYPIGGDPAELMAYMVKNPGLLPSMRSLRAGEIQKKRKMVAEMLNGCWDSCIMPDPVTMRPFVAEAIIANPPSFAHITCAQVLGIPLHLMFTMPWTSTKSFPHPLIKMNLANSSISVGHANRVSYLAVEWLTWQGIGDVVNSWRKTLDLEPVPTSEGPMLAETLGIPFTYCWSPSLIPKPSDWPSHIGVCGFFFRDPPSYEPPPEIKSFIEHGPPPIYIGFGSIVIDDPAKLTTILLRAVREAGVRAIISRGWSNLGDAAGLCGNDVLYIGDCPHEWLFQHVAAVVHHGGAGTTACGLLNGRPTTVIPFFGDQPFWGAMVANAGAGPQPIPLDILTYENLAAAIRFCLTQEALSAAETLSCKMRSESGIRNAVDQFHASLTVGELECDIIKDRAAAWIYRKGKTHLKLSKLAAEILIENMRIHPSQLERYIPRPIVIDPVRWDPVTATTSSLASTLKGMVVSTSDIFIKPVQAYQRPAGNLGHMRHLSESELSTYSSFDKHRSWPMGDTNSIARTRLREFSTGNLGVAIIGSASGVSGFLKCFFKGMYVDMPLATTEGLRSLPKLYGGEVREINKITDWKSGAAVAGKNFVDGFKDGFTDLVQEPIKGGREDGTLGAIKGIGKGSANMLAKASSGVLGLVAYPGHGICKSINAAVHHKTARSINHARLIEGQYLVKGEQTTCRDFDEVLVRDMFDRLQ</sequence>
<proteinExistence type="predicted"/>
<evidence type="ECO:0000313" key="1">
    <source>
        <dbReference type="EMBL" id="KAI4864434.1"/>
    </source>
</evidence>
<keyword evidence="2" id="KW-1185">Reference proteome</keyword>
<evidence type="ECO:0000313" key="2">
    <source>
        <dbReference type="Proteomes" id="UP001497700"/>
    </source>
</evidence>
<organism evidence="1 2">
    <name type="scientific">Hypoxylon rubiginosum</name>
    <dbReference type="NCBI Taxonomy" id="110542"/>
    <lineage>
        <taxon>Eukaryota</taxon>
        <taxon>Fungi</taxon>
        <taxon>Dikarya</taxon>
        <taxon>Ascomycota</taxon>
        <taxon>Pezizomycotina</taxon>
        <taxon>Sordariomycetes</taxon>
        <taxon>Xylariomycetidae</taxon>
        <taxon>Xylariales</taxon>
        <taxon>Hypoxylaceae</taxon>
        <taxon>Hypoxylon</taxon>
    </lineage>
</organism>
<reference evidence="1 2" key="1">
    <citation type="journal article" date="2022" name="New Phytol.">
        <title>Ecological generalism drives hyperdiversity of secondary metabolite gene clusters in xylarialean endophytes.</title>
        <authorList>
            <person name="Franco M.E.E."/>
            <person name="Wisecaver J.H."/>
            <person name="Arnold A.E."/>
            <person name="Ju Y.M."/>
            <person name="Slot J.C."/>
            <person name="Ahrendt S."/>
            <person name="Moore L.P."/>
            <person name="Eastman K.E."/>
            <person name="Scott K."/>
            <person name="Konkel Z."/>
            <person name="Mondo S.J."/>
            <person name="Kuo A."/>
            <person name="Hayes R.D."/>
            <person name="Haridas S."/>
            <person name="Andreopoulos B."/>
            <person name="Riley R."/>
            <person name="LaButti K."/>
            <person name="Pangilinan J."/>
            <person name="Lipzen A."/>
            <person name="Amirebrahimi M."/>
            <person name="Yan J."/>
            <person name="Adam C."/>
            <person name="Keymanesh K."/>
            <person name="Ng V."/>
            <person name="Louie K."/>
            <person name="Northen T."/>
            <person name="Drula E."/>
            <person name="Henrissat B."/>
            <person name="Hsieh H.M."/>
            <person name="Youens-Clark K."/>
            <person name="Lutzoni F."/>
            <person name="Miadlikowska J."/>
            <person name="Eastwood D.C."/>
            <person name="Hamelin R.C."/>
            <person name="Grigoriev I.V."/>
            <person name="U'Ren J.M."/>
        </authorList>
    </citation>
    <scope>NUCLEOTIDE SEQUENCE [LARGE SCALE GENOMIC DNA]</scope>
    <source>
        <strain evidence="1 2">CBS 119005</strain>
    </source>
</reference>
<gene>
    <name evidence="1" type="ORF">F4820DRAFT_458835</name>
</gene>